<dbReference type="Pfam" id="PF12728">
    <property type="entry name" value="HTH_17"/>
    <property type="match status" value="1"/>
</dbReference>
<gene>
    <name evidence="2" type="ORF">LCGC14_3158130</name>
</gene>
<evidence type="ECO:0000259" key="1">
    <source>
        <dbReference type="Pfam" id="PF12728"/>
    </source>
</evidence>
<name>A0A0F8VS54_9ZZZZ</name>
<sequence length="58" mass="6638">MSKDLTLAEVAEIVDLDVESLRRMARAGKLPGLYKIGGSRRMTRRALDKLRQLPKREK</sequence>
<dbReference type="InterPro" id="IPR041657">
    <property type="entry name" value="HTH_17"/>
</dbReference>
<organism evidence="2">
    <name type="scientific">marine sediment metagenome</name>
    <dbReference type="NCBI Taxonomy" id="412755"/>
    <lineage>
        <taxon>unclassified sequences</taxon>
        <taxon>metagenomes</taxon>
        <taxon>ecological metagenomes</taxon>
    </lineage>
</organism>
<dbReference type="SUPFAM" id="SSF46955">
    <property type="entry name" value="Putative DNA-binding domain"/>
    <property type="match status" value="1"/>
</dbReference>
<dbReference type="AlphaFoldDB" id="A0A0F8VS54"/>
<dbReference type="InterPro" id="IPR009061">
    <property type="entry name" value="DNA-bd_dom_put_sf"/>
</dbReference>
<reference evidence="2" key="1">
    <citation type="journal article" date="2015" name="Nature">
        <title>Complex archaea that bridge the gap between prokaryotes and eukaryotes.</title>
        <authorList>
            <person name="Spang A."/>
            <person name="Saw J.H."/>
            <person name="Jorgensen S.L."/>
            <person name="Zaremba-Niedzwiedzka K."/>
            <person name="Martijn J."/>
            <person name="Lind A.E."/>
            <person name="van Eijk R."/>
            <person name="Schleper C."/>
            <person name="Guy L."/>
            <person name="Ettema T.J."/>
        </authorList>
    </citation>
    <scope>NUCLEOTIDE SEQUENCE</scope>
</reference>
<dbReference type="EMBL" id="LAZR01069726">
    <property type="protein sequence ID" value="KKK47147.1"/>
    <property type="molecule type" value="Genomic_DNA"/>
</dbReference>
<feature type="domain" description="Helix-turn-helix" evidence="1">
    <location>
        <begin position="5"/>
        <end position="50"/>
    </location>
</feature>
<comment type="caution">
    <text evidence="2">The sequence shown here is derived from an EMBL/GenBank/DDBJ whole genome shotgun (WGS) entry which is preliminary data.</text>
</comment>
<evidence type="ECO:0000313" key="2">
    <source>
        <dbReference type="EMBL" id="KKK47147.1"/>
    </source>
</evidence>
<protein>
    <recommendedName>
        <fullName evidence="1">Helix-turn-helix domain-containing protein</fullName>
    </recommendedName>
</protein>
<proteinExistence type="predicted"/>
<accession>A0A0F8VS54</accession>